<accession>A0AAU8ARJ5</accession>
<dbReference type="RefSeq" id="WP_353476417.1">
    <property type="nucleotide sequence ID" value="NZ_CP123388.1"/>
</dbReference>
<gene>
    <name evidence="7" type="ORF">PVT71_26205</name>
</gene>
<evidence type="ECO:0000313" key="7">
    <source>
        <dbReference type="EMBL" id="XCC97526.1"/>
    </source>
</evidence>
<organism evidence="7">
    <name type="scientific">Alloyangia sp. H15</name>
    <dbReference type="NCBI Taxonomy" id="3029062"/>
    <lineage>
        <taxon>Bacteria</taxon>
        <taxon>Pseudomonadati</taxon>
        <taxon>Pseudomonadota</taxon>
        <taxon>Alphaproteobacteria</taxon>
        <taxon>Rhodobacterales</taxon>
        <taxon>Roseobacteraceae</taxon>
        <taxon>Alloyangia</taxon>
    </lineage>
</organism>
<sequence>MIVLDLPAVASALRGLQAELGVSVTGLSRVPSIQTLFFGGKFGDAFGRRRMEVIGLAIFALAVGTAQGAGFIVAVRRAGDGQRYPSALDACAPAGHLAHAVAQYSGAVGVSATIGTMLGGLLEDLISWRARFFLNLPVSLGLLRSPSASSKRPRLSADASILAAPRFPLSGPEGFSSLQYTPPRPAGATGDPSGWCWRALLIRAFLLLETRVCEPCCRCAC</sequence>
<evidence type="ECO:0008006" key="8">
    <source>
        <dbReference type="Google" id="ProtNLM"/>
    </source>
</evidence>
<keyword evidence="2" id="KW-0813">Transport</keyword>
<name>A0AAU8ARJ5_9RHOB</name>
<dbReference type="EMBL" id="CP123388">
    <property type="protein sequence ID" value="XCC97526.1"/>
    <property type="molecule type" value="Genomic_DNA"/>
</dbReference>
<keyword evidence="4 6" id="KW-1133">Transmembrane helix</keyword>
<keyword evidence="5 6" id="KW-0472">Membrane</keyword>
<dbReference type="AlphaFoldDB" id="A0AAU8ARJ5"/>
<evidence type="ECO:0000256" key="4">
    <source>
        <dbReference type="ARBA" id="ARBA00022989"/>
    </source>
</evidence>
<dbReference type="Gene3D" id="1.20.1720.10">
    <property type="entry name" value="Multidrug resistance protein D"/>
    <property type="match status" value="1"/>
</dbReference>
<evidence type="ECO:0000256" key="3">
    <source>
        <dbReference type="ARBA" id="ARBA00022692"/>
    </source>
</evidence>
<dbReference type="GO" id="GO:0016020">
    <property type="term" value="C:membrane"/>
    <property type="evidence" value="ECO:0007669"/>
    <property type="project" value="UniProtKB-SubCell"/>
</dbReference>
<protein>
    <recommendedName>
        <fullName evidence="8">Major facilitator superfamily (MFS) profile domain-containing protein</fullName>
    </recommendedName>
</protein>
<evidence type="ECO:0000256" key="5">
    <source>
        <dbReference type="ARBA" id="ARBA00023136"/>
    </source>
</evidence>
<dbReference type="InterPro" id="IPR036259">
    <property type="entry name" value="MFS_trans_sf"/>
</dbReference>
<proteinExistence type="predicted"/>
<dbReference type="SUPFAM" id="SSF103473">
    <property type="entry name" value="MFS general substrate transporter"/>
    <property type="match status" value="1"/>
</dbReference>
<comment type="subcellular location">
    <subcellularLocation>
        <location evidence="1">Membrane</location>
        <topology evidence="1">Multi-pass membrane protein</topology>
    </subcellularLocation>
</comment>
<dbReference type="PANTHER" id="PTHR42718">
    <property type="entry name" value="MAJOR FACILITATOR SUPERFAMILY MULTIDRUG TRANSPORTER MFSC"/>
    <property type="match status" value="1"/>
</dbReference>
<evidence type="ECO:0000256" key="2">
    <source>
        <dbReference type="ARBA" id="ARBA00022448"/>
    </source>
</evidence>
<keyword evidence="7" id="KW-0614">Plasmid</keyword>
<keyword evidence="3 6" id="KW-0812">Transmembrane</keyword>
<evidence type="ECO:0000256" key="6">
    <source>
        <dbReference type="SAM" id="Phobius"/>
    </source>
</evidence>
<evidence type="ECO:0000256" key="1">
    <source>
        <dbReference type="ARBA" id="ARBA00004141"/>
    </source>
</evidence>
<geneLocation type="plasmid" evidence="7">
    <name>unnamed3</name>
</geneLocation>
<reference evidence="7" key="1">
    <citation type="submission" date="2023-02" db="EMBL/GenBank/DDBJ databases">
        <title>Description and genomic characterization of Salipiger bruguierae sp. nov., isolated from the sediment of mangrove plant Bruguiera sexangula.</title>
        <authorList>
            <person name="Long M."/>
        </authorList>
    </citation>
    <scope>NUCLEOTIDE SEQUENCE</scope>
    <source>
        <strain evidence="7">H15</strain>
        <plasmid evidence="7">unnamed3</plasmid>
    </source>
</reference>
<feature type="transmembrane region" description="Helical" evidence="6">
    <location>
        <begin position="53"/>
        <end position="75"/>
    </location>
</feature>
<dbReference type="PANTHER" id="PTHR42718:SF9">
    <property type="entry name" value="MAJOR FACILITATOR SUPERFAMILY MULTIDRUG TRANSPORTER MFSC"/>
    <property type="match status" value="1"/>
</dbReference>